<dbReference type="PANTHER" id="PTHR30033:SF1">
    <property type="entry name" value="FLAGELLAR HOOK-ASSOCIATED PROTEIN 1"/>
    <property type="match status" value="1"/>
</dbReference>
<keyword evidence="12" id="KW-0966">Cell projection</keyword>
<evidence type="ECO:0000259" key="11">
    <source>
        <dbReference type="Pfam" id="PF22638"/>
    </source>
</evidence>
<evidence type="ECO:0000256" key="5">
    <source>
        <dbReference type="ARBA" id="ARBA00022525"/>
    </source>
</evidence>
<feature type="coiled-coil region" evidence="8">
    <location>
        <begin position="166"/>
        <end position="193"/>
    </location>
</feature>
<evidence type="ECO:0000256" key="3">
    <source>
        <dbReference type="ARBA" id="ARBA00009677"/>
    </source>
</evidence>
<gene>
    <name evidence="7 12" type="primary">flgK</name>
    <name evidence="12" type="ORF">ACFFHF_21990</name>
</gene>
<comment type="similarity">
    <text evidence="3 7">Belongs to the flagella basal body rod proteins family.</text>
</comment>
<organism evidence="12 13">
    <name type="scientific">Robertmurraya beringensis</name>
    <dbReference type="NCBI Taxonomy" id="641660"/>
    <lineage>
        <taxon>Bacteria</taxon>
        <taxon>Bacillati</taxon>
        <taxon>Bacillota</taxon>
        <taxon>Bacilli</taxon>
        <taxon>Bacillales</taxon>
        <taxon>Bacillaceae</taxon>
        <taxon>Robertmurraya</taxon>
    </lineage>
</organism>
<keyword evidence="8" id="KW-0175">Coiled coil</keyword>
<feature type="domain" description="Flagellar basal-body/hook protein C-terminal" evidence="10">
    <location>
        <begin position="469"/>
        <end position="509"/>
    </location>
</feature>
<evidence type="ECO:0000256" key="6">
    <source>
        <dbReference type="ARBA" id="ARBA00023143"/>
    </source>
</evidence>
<accession>A0ABV6KX11</accession>
<keyword evidence="12" id="KW-0969">Cilium</keyword>
<keyword evidence="13" id="KW-1185">Reference proteome</keyword>
<sequence>MRSTFMGLETARRGMFTQQSALNTTGHNIANASTPGYTRQRVNFAQTEPYPNVGLNKPQLPGQMGTGVEAGSVQRVRESFLDVQYRAENNKLGYWEARAESYTKMEEIMNEPSDSGLSTTMDQFWQSLQDLAVNPSNPGARSVVRQRAVAVTETFNYLASSLNSIRADLKNEITVTEKEINSLSEQINNINSQIASVEPHGLLPNDLYDERDRLIDQLSSLVNIKVDYSSSGGNASTLAEGKVNITLLNANGANLGQLVNGTGFNKLTVNFNGTDESVKTVQLGSTQVDFQAFSSTGKLKAIVESYGYQNSSVEVTGVYPDMLAELDNMAYMFAYQFNLQHEAGATPNQINGSTTDVTPAFFSDTENGAVDLANKKDMASRLQVSDEIMASLDNIATASKDNPTMGDSTNISALAEIINKPFKYGNNTESSFRNYYEVLVGGMAVDSQEAARLSTNSGTLRQAVEERRMSVSSVSLDEEMTNMIQFQHAYNASARMISLQDELLDKIINGMGTGGR</sequence>
<evidence type="ECO:0000256" key="8">
    <source>
        <dbReference type="SAM" id="Coils"/>
    </source>
</evidence>
<evidence type="ECO:0000256" key="1">
    <source>
        <dbReference type="ARBA" id="ARBA00004365"/>
    </source>
</evidence>
<evidence type="ECO:0000313" key="13">
    <source>
        <dbReference type="Proteomes" id="UP001589738"/>
    </source>
</evidence>
<protein>
    <recommendedName>
        <fullName evidence="4 7">Flagellar hook-associated protein 1</fullName>
        <shortName evidence="7">HAP1</shortName>
    </recommendedName>
</protein>
<dbReference type="InterPro" id="IPR053927">
    <property type="entry name" value="FlgK_helical"/>
</dbReference>
<proteinExistence type="inferred from homology"/>
<feature type="domain" description="Flagellar basal body rod protein N-terminal" evidence="9">
    <location>
        <begin position="8"/>
        <end position="38"/>
    </location>
</feature>
<dbReference type="Proteomes" id="UP001589738">
    <property type="component" value="Unassembled WGS sequence"/>
</dbReference>
<keyword evidence="5 7" id="KW-0964">Secreted</keyword>
<dbReference type="PRINTS" id="PR01005">
    <property type="entry name" value="FLGHOOKAP1"/>
</dbReference>
<name>A0ABV6KX11_9BACI</name>
<evidence type="ECO:0000259" key="9">
    <source>
        <dbReference type="Pfam" id="PF00460"/>
    </source>
</evidence>
<evidence type="ECO:0000256" key="2">
    <source>
        <dbReference type="ARBA" id="ARBA00004613"/>
    </source>
</evidence>
<dbReference type="Pfam" id="PF22638">
    <property type="entry name" value="FlgK_D1"/>
    <property type="match status" value="1"/>
</dbReference>
<dbReference type="Pfam" id="PF00460">
    <property type="entry name" value="Flg_bb_rod"/>
    <property type="match status" value="1"/>
</dbReference>
<evidence type="ECO:0000259" key="10">
    <source>
        <dbReference type="Pfam" id="PF06429"/>
    </source>
</evidence>
<evidence type="ECO:0000256" key="7">
    <source>
        <dbReference type="RuleBase" id="RU362065"/>
    </source>
</evidence>
<dbReference type="EMBL" id="JBHLUU010000125">
    <property type="protein sequence ID" value="MFC0477862.1"/>
    <property type="molecule type" value="Genomic_DNA"/>
</dbReference>
<dbReference type="PANTHER" id="PTHR30033">
    <property type="entry name" value="FLAGELLAR HOOK-ASSOCIATED PROTEIN 1"/>
    <property type="match status" value="1"/>
</dbReference>
<comment type="caution">
    <text evidence="12">The sequence shown here is derived from an EMBL/GenBank/DDBJ whole genome shotgun (WGS) entry which is preliminary data.</text>
</comment>
<dbReference type="RefSeq" id="WP_377059051.1">
    <property type="nucleotide sequence ID" value="NZ_JBHLUU010000125.1"/>
</dbReference>
<dbReference type="InterPro" id="IPR010930">
    <property type="entry name" value="Flg_bb/hook_C_dom"/>
</dbReference>
<evidence type="ECO:0000313" key="12">
    <source>
        <dbReference type="EMBL" id="MFC0477862.1"/>
    </source>
</evidence>
<evidence type="ECO:0000256" key="4">
    <source>
        <dbReference type="ARBA" id="ARBA00016244"/>
    </source>
</evidence>
<keyword evidence="6 7" id="KW-0975">Bacterial flagellum</keyword>
<dbReference type="InterPro" id="IPR001444">
    <property type="entry name" value="Flag_bb_rod_N"/>
</dbReference>
<dbReference type="NCBIfam" id="TIGR02492">
    <property type="entry name" value="flgK_ends"/>
    <property type="match status" value="1"/>
</dbReference>
<keyword evidence="12" id="KW-0282">Flagellum</keyword>
<dbReference type="SUPFAM" id="SSF64518">
    <property type="entry name" value="Phase 1 flagellin"/>
    <property type="match status" value="1"/>
</dbReference>
<dbReference type="Pfam" id="PF06429">
    <property type="entry name" value="Flg_bbr_C"/>
    <property type="match status" value="1"/>
</dbReference>
<feature type="domain" description="Flagellar hook-associated protein FlgK helical" evidence="11">
    <location>
        <begin position="103"/>
        <end position="349"/>
    </location>
</feature>
<reference evidence="12 13" key="1">
    <citation type="submission" date="2024-09" db="EMBL/GenBank/DDBJ databases">
        <authorList>
            <person name="Sun Q."/>
            <person name="Mori K."/>
        </authorList>
    </citation>
    <scope>NUCLEOTIDE SEQUENCE [LARGE SCALE GENOMIC DNA]</scope>
    <source>
        <strain evidence="12 13">CGMCC 1.9126</strain>
    </source>
</reference>
<comment type="subcellular location">
    <subcellularLocation>
        <location evidence="1 7">Bacterial flagellum</location>
    </subcellularLocation>
    <subcellularLocation>
        <location evidence="2 7">Secreted</location>
    </subcellularLocation>
</comment>
<dbReference type="InterPro" id="IPR002371">
    <property type="entry name" value="FlgK"/>
</dbReference>